<dbReference type="Proteomes" id="UP000469380">
    <property type="component" value="Unassembled WGS sequence"/>
</dbReference>
<evidence type="ECO:0000313" key="1">
    <source>
        <dbReference type="EMBL" id="MZJ38493.1"/>
    </source>
</evidence>
<name>A0A6N9JGH0_9ACTN</name>
<proteinExistence type="predicted"/>
<dbReference type="RefSeq" id="WP_161159407.1">
    <property type="nucleotide sequence ID" value="NZ_WWSR01000001.1"/>
</dbReference>
<accession>A0A6N9JGH0</accession>
<reference evidence="1 2" key="1">
    <citation type="journal article" date="2019" name="Nat. Med.">
        <title>A library of human gut bacterial isolates paired with longitudinal multiomics data enables mechanistic microbiome research.</title>
        <authorList>
            <person name="Poyet M."/>
            <person name="Groussin M."/>
            <person name="Gibbons S.M."/>
            <person name="Avila-Pacheco J."/>
            <person name="Jiang X."/>
            <person name="Kearney S.M."/>
            <person name="Perrotta A.R."/>
            <person name="Berdy B."/>
            <person name="Zhao S."/>
            <person name="Lieberman T.D."/>
            <person name="Swanson P.K."/>
            <person name="Smith M."/>
            <person name="Roesemann S."/>
            <person name="Alexander J.E."/>
            <person name="Rich S.A."/>
            <person name="Livny J."/>
            <person name="Vlamakis H."/>
            <person name="Clish C."/>
            <person name="Bullock K."/>
            <person name="Deik A."/>
            <person name="Scott J."/>
            <person name="Pierce K.A."/>
            <person name="Xavier R.J."/>
            <person name="Alm E.J."/>
        </authorList>
    </citation>
    <scope>NUCLEOTIDE SEQUENCE [LARGE SCALE GENOMIC DNA]</scope>
    <source>
        <strain evidence="1 2">BIOML-A20</strain>
    </source>
</reference>
<dbReference type="EMBL" id="WWSR01000001">
    <property type="protein sequence ID" value="MZJ38493.1"/>
    <property type="molecule type" value="Genomic_DNA"/>
</dbReference>
<comment type="caution">
    <text evidence="1">The sequence shown here is derived from an EMBL/GenBank/DDBJ whole genome shotgun (WGS) entry which is preliminary data.</text>
</comment>
<gene>
    <name evidence="1" type="ORF">GT464_00770</name>
</gene>
<sequence>MDSQADTVITDAGRELVCSCIKDDELRAHMFKHMGMADGSLCKIIGGSLKTLDEKRTMLERLRKEVSSDYAEAIDSGLEQLDTALDMLYNVDRDRGILLVSGMFYSEDERGHDTFDGPFPVASWDAAQTLMKQYVDDDPDEDWSESFWRIKLYTAEDLHDRPRAQASLIFAATMAGDLVFLSDRRNQRTPHQSIDHLPWNNSKHFCANGEVFYTPWSPGDIIKIDSRPFDHGPRFAIVLEDDYDSSFKDQVWCAYPSRIYGVEEGNLRLRDFTDGFLDDFTPSALYTAERYTGELPDDCSFMLELSKKLHDDPSYGKQWSDRSVVHDCLQPYRTSTGAGVNAIRSDILEFLDSPDIKEHLRDIGYEPTTPEAAFIVDRSSEKTLQQKIEAWQKILEKMPNCAMNRRYGAFNIPNFHAFLRDAIRWERKKIARFKQPGKHMYFFEDKTGSPHESGCNYGPYTSYEKCFEAIWNELEEENPTSIEVTRRPIDPDDGHYAADRLMLNAKGEIMDCHLHCIDMEREGEDPTFAFELMWFDIPTPFHAADIICRHGDPGDPMLLLNMQTWTTKRVMDELPPSTYRECAAKKADDLLRHHRQNGDTSDMYAYGCQIEYPLEYPVYIGEPSCFLLDMEYCRIPLKPEARILYGVRAYLDGDLGLDSLIALSSLYELQALVKKKAERFEGEDGGLKTRYPELFDDTIAPPAQFETKRS</sequence>
<dbReference type="AlphaFoldDB" id="A0A6N9JGH0"/>
<organism evidence="1 2">
    <name type="scientific">Collinsella aerofaciens</name>
    <dbReference type="NCBI Taxonomy" id="74426"/>
    <lineage>
        <taxon>Bacteria</taxon>
        <taxon>Bacillati</taxon>
        <taxon>Actinomycetota</taxon>
        <taxon>Coriobacteriia</taxon>
        <taxon>Coriobacteriales</taxon>
        <taxon>Coriobacteriaceae</taxon>
        <taxon>Collinsella</taxon>
    </lineage>
</organism>
<protein>
    <submittedName>
        <fullName evidence="1">Uncharacterized protein</fullName>
    </submittedName>
</protein>
<evidence type="ECO:0000313" key="2">
    <source>
        <dbReference type="Proteomes" id="UP000469380"/>
    </source>
</evidence>